<comment type="caution">
    <text evidence="1">The sequence shown here is derived from an EMBL/GenBank/DDBJ whole genome shotgun (WGS) entry which is preliminary data.</text>
</comment>
<organism evidence="1 2">
    <name type="scientific">Edaphobacter modestus</name>
    <dbReference type="NCBI Taxonomy" id="388466"/>
    <lineage>
        <taxon>Bacteria</taxon>
        <taxon>Pseudomonadati</taxon>
        <taxon>Acidobacteriota</taxon>
        <taxon>Terriglobia</taxon>
        <taxon>Terriglobales</taxon>
        <taxon>Acidobacteriaceae</taxon>
        <taxon>Edaphobacter</taxon>
    </lineage>
</organism>
<dbReference type="EMBL" id="SHKW01000002">
    <property type="protein sequence ID" value="RZU35630.1"/>
    <property type="molecule type" value="Genomic_DNA"/>
</dbReference>
<gene>
    <name evidence="1" type="ORF">BDD14_5714</name>
</gene>
<evidence type="ECO:0000313" key="1">
    <source>
        <dbReference type="EMBL" id="RZU35630.1"/>
    </source>
</evidence>
<name>A0A4Q7YEP8_9BACT</name>
<proteinExistence type="predicted"/>
<keyword evidence="2" id="KW-1185">Reference proteome</keyword>
<evidence type="ECO:0000313" key="2">
    <source>
        <dbReference type="Proteomes" id="UP000292958"/>
    </source>
</evidence>
<accession>A0A4Q7YEP8</accession>
<protein>
    <submittedName>
        <fullName evidence="1">Uncharacterized protein</fullName>
    </submittedName>
</protein>
<dbReference type="Proteomes" id="UP000292958">
    <property type="component" value="Unassembled WGS sequence"/>
</dbReference>
<dbReference type="AlphaFoldDB" id="A0A4Q7YEP8"/>
<sequence>MIDIPYATARLTTVAPNTTKLLLVVEAIPYSRPIYRFLSSPTSVGFMEWSSFPAPGASEPLFS</sequence>
<reference evidence="1 2" key="1">
    <citation type="submission" date="2019-02" db="EMBL/GenBank/DDBJ databases">
        <title>Genomic Encyclopedia of Archaeal and Bacterial Type Strains, Phase II (KMG-II): from individual species to whole genera.</title>
        <authorList>
            <person name="Goeker M."/>
        </authorList>
    </citation>
    <scope>NUCLEOTIDE SEQUENCE [LARGE SCALE GENOMIC DNA]</scope>
    <source>
        <strain evidence="1 2">DSM 18101</strain>
    </source>
</reference>